<reference evidence="5 7" key="1">
    <citation type="submission" date="2018-01" db="EMBL/GenBank/DDBJ databases">
        <authorList>
            <person name="Gaut B.S."/>
            <person name="Morton B.R."/>
            <person name="Clegg M.T."/>
            <person name="Duvall M.R."/>
        </authorList>
    </citation>
    <scope>NUCLEOTIDE SEQUENCE [LARGE SCALE GENOMIC DNA]</scope>
    <source>
        <strain evidence="5">Cupriavidus taiwanensis LMG 19425</strain>
        <plasmid evidence="7">Plasmid ii</plasmid>
    </source>
</reference>
<dbReference type="Gene3D" id="1.10.10.60">
    <property type="entry name" value="Homeodomain-like"/>
    <property type="match status" value="1"/>
</dbReference>
<dbReference type="GO" id="GO:0005829">
    <property type="term" value="C:cytosol"/>
    <property type="evidence" value="ECO:0007669"/>
    <property type="project" value="TreeGrafter"/>
</dbReference>
<geneLocation type="plasmid" evidence="6">
    <name>II</name>
</geneLocation>
<dbReference type="InterPro" id="IPR032687">
    <property type="entry name" value="AraC-type_N"/>
</dbReference>
<dbReference type="Proteomes" id="UP000255505">
    <property type="component" value="Unassembled WGS sequence"/>
</dbReference>
<dbReference type="GO" id="GO:0000976">
    <property type="term" value="F:transcription cis-regulatory region binding"/>
    <property type="evidence" value="ECO:0007669"/>
    <property type="project" value="TreeGrafter"/>
</dbReference>
<dbReference type="PROSITE" id="PS01124">
    <property type="entry name" value="HTH_ARAC_FAMILY_2"/>
    <property type="match status" value="1"/>
</dbReference>
<dbReference type="SUPFAM" id="SSF46689">
    <property type="entry name" value="Homeodomain-like"/>
    <property type="match status" value="1"/>
</dbReference>
<keyword evidence="2" id="KW-0238">DNA-binding</keyword>
<dbReference type="Pfam" id="PF12833">
    <property type="entry name" value="HTH_18"/>
    <property type="match status" value="1"/>
</dbReference>
<evidence type="ECO:0000313" key="5">
    <source>
        <dbReference type="EMBL" id="SPK70051.1"/>
    </source>
</evidence>
<dbReference type="AlphaFoldDB" id="A0A375I899"/>
<evidence type="ECO:0000256" key="3">
    <source>
        <dbReference type="ARBA" id="ARBA00023163"/>
    </source>
</evidence>
<dbReference type="GO" id="GO:0003700">
    <property type="term" value="F:DNA-binding transcription factor activity"/>
    <property type="evidence" value="ECO:0007669"/>
    <property type="project" value="InterPro"/>
</dbReference>
<dbReference type="Proteomes" id="UP000255505">
    <property type="component" value="Plasmid II"/>
</dbReference>
<dbReference type="InterPro" id="IPR018060">
    <property type="entry name" value="HTH_AraC"/>
</dbReference>
<keyword evidence="1" id="KW-0805">Transcription regulation</keyword>
<dbReference type="EMBL" id="LT991977">
    <property type="protein sequence ID" value="SPK74858.1"/>
    <property type="molecule type" value="Genomic_DNA"/>
</dbReference>
<evidence type="ECO:0000313" key="6">
    <source>
        <dbReference type="EMBL" id="SPK74858.1"/>
    </source>
</evidence>
<sequence length="346" mass="38384">MPYLLRSGCLANYAEVARSAGLNPHQLLANASLSRYALLDTDIRIPVEAVSQLLEASAAASGQIDFGLRMAESRQLADLGPLALAMREAPSLRMALDSMERYLRLHNEALSLHIDRSSGGLVTVRAEMLRAGDGGLRQSMELVVGAIHRALHCLLGRLHGVRLVPHRVYFTHAAPANPATHTRLFGTKPSFNQEFDGIMYRAEDLEVPLKTYDPSRVSEARRHLDSMLAERAESVTDNVRRLVACLLPQGKCSADEVARQLGIDRRTVHRKLRLSGRSYLAILQEVRTDLAMRYIANVERPLSEIAGLLGFTSLCVFSRWFAMRFGCSVSEWRGRRANPAQSTSAR</sequence>
<accession>A0A375I899</accession>
<keyword evidence="3" id="KW-0804">Transcription</keyword>
<organism evidence="5 7">
    <name type="scientific">Cupriavidus taiwanensis</name>
    <dbReference type="NCBI Taxonomy" id="164546"/>
    <lineage>
        <taxon>Bacteria</taxon>
        <taxon>Pseudomonadati</taxon>
        <taxon>Pseudomonadota</taxon>
        <taxon>Betaproteobacteria</taxon>
        <taxon>Burkholderiales</taxon>
        <taxon>Burkholderiaceae</taxon>
        <taxon>Cupriavidus</taxon>
    </lineage>
</organism>
<dbReference type="Pfam" id="PF12625">
    <property type="entry name" value="Arabinose_bd"/>
    <property type="match status" value="1"/>
</dbReference>
<evidence type="ECO:0000259" key="4">
    <source>
        <dbReference type="PROSITE" id="PS01124"/>
    </source>
</evidence>
<dbReference type="SMART" id="SM00342">
    <property type="entry name" value="HTH_ARAC"/>
    <property type="match status" value="1"/>
</dbReference>
<proteinExistence type="predicted"/>
<dbReference type="EMBL" id="OOEF01000029">
    <property type="protein sequence ID" value="SPK70051.1"/>
    <property type="molecule type" value="Genomic_DNA"/>
</dbReference>
<dbReference type="InterPro" id="IPR009057">
    <property type="entry name" value="Homeodomain-like_sf"/>
</dbReference>
<name>A0A375I899_9BURK</name>
<dbReference type="PANTHER" id="PTHR47894">
    <property type="entry name" value="HTH-TYPE TRANSCRIPTIONAL REGULATOR GADX"/>
    <property type="match status" value="1"/>
</dbReference>
<dbReference type="RefSeq" id="WP_115664343.1">
    <property type="nucleotide sequence ID" value="NZ_LT991977.1"/>
</dbReference>
<dbReference type="PANTHER" id="PTHR47894:SF4">
    <property type="entry name" value="HTH-TYPE TRANSCRIPTIONAL REGULATOR GADX"/>
    <property type="match status" value="1"/>
</dbReference>
<protein>
    <submittedName>
        <fullName evidence="5">AraC family transcriptional regulator</fullName>
    </submittedName>
</protein>
<evidence type="ECO:0000256" key="2">
    <source>
        <dbReference type="ARBA" id="ARBA00023125"/>
    </source>
</evidence>
<evidence type="ECO:0000256" key="1">
    <source>
        <dbReference type="ARBA" id="ARBA00023015"/>
    </source>
</evidence>
<evidence type="ECO:0000313" key="7">
    <source>
        <dbReference type="Proteomes" id="UP000255505"/>
    </source>
</evidence>
<gene>
    <name evidence="6" type="ORF">CT19425_MP40053</name>
    <name evidence="5" type="ORF">CT19425_U350021</name>
</gene>
<feature type="domain" description="HTH araC/xylS-type" evidence="4">
    <location>
        <begin position="237"/>
        <end position="335"/>
    </location>
</feature>
<keyword evidence="6" id="KW-0614">Plasmid</keyword>